<name>A0A5Q0UI58_9ARCH</name>
<dbReference type="SUPFAM" id="SSF47113">
    <property type="entry name" value="Histone-fold"/>
    <property type="match status" value="1"/>
</dbReference>
<proteinExistence type="predicted"/>
<reference evidence="2" key="1">
    <citation type="submission" date="2019-05" db="EMBL/GenBank/DDBJ databases">
        <title>Candidatus Nanohalobium constans, a novel model system to study the DPANN nano-sized archaea: genomic and physiological characterization of a nanoarchaeon co-cultured with its chitinotrophic host.</title>
        <authorList>
            <person name="La Cono V."/>
            <person name="Arcadi E."/>
            <person name="Crisafi F."/>
            <person name="Denaro R."/>
            <person name="La Spada G."/>
            <person name="Messina E."/>
            <person name="Smedile F."/>
            <person name="Toshchakov S.V."/>
            <person name="Shevchenko M.A."/>
            <person name="Golyshin P.N."/>
            <person name="Golyshina O.V."/>
            <person name="Ferrer M."/>
            <person name="Rohde M."/>
            <person name="Mushegian A."/>
            <person name="Sorokin D.Y."/>
            <person name="Giuliano L."/>
            <person name="Yakimov M.M."/>
        </authorList>
    </citation>
    <scope>NUCLEOTIDE SEQUENCE [LARGE SCALE GENOMIC DNA]</scope>
    <source>
        <strain evidence="2">LC1Nh</strain>
    </source>
</reference>
<dbReference type="GeneID" id="42365552"/>
<dbReference type="InterPro" id="IPR009072">
    <property type="entry name" value="Histone-fold"/>
</dbReference>
<dbReference type="OrthoDB" id="306138at2157"/>
<organism evidence="1 2">
    <name type="scientific">Candidatus Nanohalobium constans</name>
    <dbReference type="NCBI Taxonomy" id="2565781"/>
    <lineage>
        <taxon>Archaea</taxon>
        <taxon>Candidatus Nanohalarchaeota</taxon>
        <taxon>Candidatus Nanohalobia</taxon>
        <taxon>Candidatus Nanohalobiales</taxon>
        <taxon>Candidatus Nanohalobiaceae</taxon>
        <taxon>Candidatus Nanohalobium</taxon>
    </lineage>
</organism>
<dbReference type="EMBL" id="CP040089">
    <property type="protein sequence ID" value="QGA81021.1"/>
    <property type="molecule type" value="Genomic_DNA"/>
</dbReference>
<dbReference type="KEGG" id="ncon:LC1Nh_1154"/>
<dbReference type="Proteomes" id="UP000377803">
    <property type="component" value="Chromosome"/>
</dbReference>
<accession>A0A5Q0UI58</accession>
<sequence>MVDVLKKSGVRDAADGVNVGSDFYDALDDEVKELVERAVERAQENGRKTVKARDV</sequence>
<dbReference type="RefSeq" id="WP_153550769.1">
    <property type="nucleotide sequence ID" value="NZ_CP040089.1"/>
</dbReference>
<protein>
    <submittedName>
        <fullName evidence="1">Archaeal histone H3/H4</fullName>
    </submittedName>
</protein>
<keyword evidence="2" id="KW-1185">Reference proteome</keyword>
<dbReference type="Gene3D" id="1.10.20.10">
    <property type="entry name" value="Histone, subunit A"/>
    <property type="match status" value="1"/>
</dbReference>
<evidence type="ECO:0000313" key="2">
    <source>
        <dbReference type="Proteomes" id="UP000377803"/>
    </source>
</evidence>
<dbReference type="GO" id="GO:0046982">
    <property type="term" value="F:protein heterodimerization activity"/>
    <property type="evidence" value="ECO:0007669"/>
    <property type="project" value="InterPro"/>
</dbReference>
<evidence type="ECO:0000313" key="1">
    <source>
        <dbReference type="EMBL" id="QGA81021.1"/>
    </source>
</evidence>
<dbReference type="AlphaFoldDB" id="A0A5Q0UI58"/>
<gene>
    <name evidence="1" type="ORF">LC1Nh_1154</name>
</gene>